<dbReference type="InterPro" id="IPR003593">
    <property type="entry name" value="AAA+_ATPase"/>
</dbReference>
<comment type="caution">
    <text evidence="2">The sequence shown here is derived from an EMBL/GenBank/DDBJ whole genome shotgun (WGS) entry which is preliminary data.</text>
</comment>
<dbReference type="InterPro" id="IPR027417">
    <property type="entry name" value="P-loop_NTPase"/>
</dbReference>
<proteinExistence type="predicted"/>
<dbReference type="RefSeq" id="WP_210653448.1">
    <property type="nucleotide sequence ID" value="NZ_JAGKQQ010000001.1"/>
</dbReference>
<protein>
    <recommendedName>
        <fullName evidence="1">AAA+ ATPase domain-containing protein</fullName>
    </recommendedName>
</protein>
<gene>
    <name evidence="2" type="ORF">J8F10_08745</name>
</gene>
<dbReference type="SMART" id="SM00382">
    <property type="entry name" value="AAA"/>
    <property type="match status" value="1"/>
</dbReference>
<keyword evidence="3" id="KW-1185">Reference proteome</keyword>
<dbReference type="EMBL" id="JAGKQQ010000001">
    <property type="protein sequence ID" value="MBP3955366.1"/>
    <property type="molecule type" value="Genomic_DNA"/>
</dbReference>
<dbReference type="Proteomes" id="UP000676565">
    <property type="component" value="Unassembled WGS sequence"/>
</dbReference>
<evidence type="ECO:0000313" key="3">
    <source>
        <dbReference type="Proteomes" id="UP000676565"/>
    </source>
</evidence>
<reference evidence="2 3" key="1">
    <citation type="submission" date="2021-04" db="EMBL/GenBank/DDBJ databases">
        <authorList>
            <person name="Ivanova A."/>
        </authorList>
    </citation>
    <scope>NUCLEOTIDE SEQUENCE [LARGE SCALE GENOMIC DNA]</scope>
    <source>
        <strain evidence="2 3">G18</strain>
    </source>
</reference>
<accession>A0ABS5BNS2</accession>
<name>A0ABS5BNS2_9BACT</name>
<evidence type="ECO:0000313" key="2">
    <source>
        <dbReference type="EMBL" id="MBP3955366.1"/>
    </source>
</evidence>
<dbReference type="SUPFAM" id="SSF52540">
    <property type="entry name" value="P-loop containing nucleoside triphosphate hydrolases"/>
    <property type="match status" value="1"/>
</dbReference>
<evidence type="ECO:0000259" key="1">
    <source>
        <dbReference type="SMART" id="SM00382"/>
    </source>
</evidence>
<feature type="domain" description="AAA+ ATPase" evidence="1">
    <location>
        <begin position="58"/>
        <end position="279"/>
    </location>
</feature>
<organism evidence="2 3">
    <name type="scientific">Gemmata palustris</name>
    <dbReference type="NCBI Taxonomy" id="2822762"/>
    <lineage>
        <taxon>Bacteria</taxon>
        <taxon>Pseudomonadati</taxon>
        <taxon>Planctomycetota</taxon>
        <taxon>Planctomycetia</taxon>
        <taxon>Gemmatales</taxon>
        <taxon>Gemmataceae</taxon>
        <taxon>Gemmata</taxon>
    </lineage>
</organism>
<sequence>MSEHPSLDTLVTVNPRFARSVSITRDTGRKDALDGYILTPNGRDMLRRMAATLHGETTTRAWSLTGPYGSGKSSLALLIAQLLSGEDGVRQQARRFLTAVDPDLTARLFGAGSALAKKTGRLLPVLVTGSRQPLDKALATSLAASLRAVATRGRPPQIIERLERLAAAPAPAGSAVAGMFEEAVEYLSRVEGEASGLLLIVDELGKFLEFGASNPEQGDVFVLQELAEAATRSARPFLFVTILHQSLDRYADHLSPGRRAEWAKVQGRFDDVAFEERSEQLLRLLSHAIQHEGSDTDLKPLRKQAKGLAQEAVTAGIRAAAMPAGELEDCLAACYPLHPLTAVVLGPLFRQLAQNERSLFAFLASSEAHGFREFLSQGTVKGGAYRLDCLYDYVMASLGPGVFAQHRGKLWAEVQTALDRLHDASDVQVRLAKTIGLLQALGPAAGFPASSTVLVAALRGVAGEGEVEAALKDLARQSVVVFRRHTGSYALWEGSDVDIEDRLQAARQSVERDQSLAVFLSRQLPPQSLIARRHYFQTGTLRYFEAVYCGRSDLQGDLFSGVLGGAGDADGRVLYCLPRDPSDRKALREQITAAGGDVPVVAALPGDVFDLRELCHELVCLRWVAEHTPELEADRTARRELSARLAIAEQNLRSHLEWVFSPANPGCVWFCRGVEVKLATARQLNDALSRACDEVYHATPHWRNELINRRSLSSSAAAARRNLIEAMFEHPEQEALGFKGTPPERSMYETLLKGSRLHRKQGGEMGFAPPDKQADPAVREVWKAIESFLAETESGKRSVEQLFATLRQPPFGLKDGVLPVLLAAVLVHAHSQVALYEEGSFVPKPNAAVFERLFRTPAKYELQRFRIAGPRAEVFQHYAAMIQRAAGDEGDLLTIVKPMVRLARELPDFVTKTRQISDTAQKVLKAVREARQPDKLLFVDLPAACGHPPFEASGKADQKQIDAYFAQLRAAFTELQRAYPNLLATIESLTLRAFGETAPLPAARKRIDHHARLVLNVAVEAKLKAFLLRVTDDGVDDPTWLESISTLLAGKPPAHWDDQDRARFEVQLAAAARNFEHYRVLALEMERTGYALLDGDKSMLLVSITVPERGGVEKVVQVPPEMSPQANRVREEVRRVLRDEKVLDRKDVSVAILAELVRQLMDEAERAG</sequence>